<organism evidence="2 3">
    <name type="scientific">Rhizophagus irregularis</name>
    <dbReference type="NCBI Taxonomy" id="588596"/>
    <lineage>
        <taxon>Eukaryota</taxon>
        <taxon>Fungi</taxon>
        <taxon>Fungi incertae sedis</taxon>
        <taxon>Mucoromycota</taxon>
        <taxon>Glomeromycotina</taxon>
        <taxon>Glomeromycetes</taxon>
        <taxon>Glomerales</taxon>
        <taxon>Glomeraceae</taxon>
        <taxon>Rhizophagus</taxon>
    </lineage>
</organism>
<dbReference type="AlphaFoldDB" id="A0A2N0QWF8"/>
<dbReference type="VEuPathDB" id="FungiDB:RhiirFUN_004261"/>
<evidence type="ECO:0000313" key="2">
    <source>
        <dbReference type="EMBL" id="PKC55340.1"/>
    </source>
</evidence>
<dbReference type="VEuPathDB" id="FungiDB:RhiirFUN_018492"/>
<sequence length="794" mass="90472">MFNLAKMLIIFIYLTSICCFFITSQNVLSRDILSQNISSPNTPPQYTSPQDIWYIYEEPIEDLKLYDTYTFKDGTLMIWMAFKDEENPSCMLPYFHLRLIERTGQITYIDLNYTFPPEAVCPVNMAFIPLSYNYIMIIYVKSNNGVKGKKETYSPTTPSLVYQTTTKLNSIVFKSCSYNNGIGYICIVSLNNTITNKNQSRTEVNYYKLEFLTTGAFIQFDMIPKEIISNMNDLTSLVYGGFLVTKTYTNTTAIAFDILDNNGNYRSGGSFGPEFVHYNIFRRNATLLGIKKQTGNRLEILLKPLLRLNNQGARYDNPVIESTMPAVNEVSIDSSTKEITIKYTIPIKLSTANISIFQLNDDPYTPRLLRQTFSGNSKLCTIGSDNHTVHIPIFRSTFNQPNTSYYVAVENNFVISQARNEPLLGTNEKTWMFSTRPFKTGQHSDSITGLLRLNEEGSSKFLQANQSEFFNNIIQAFSKIVPVDEQRITTNGKWQNDPTSPKKVLLSFTINEAKNAIEPSSKTIFDNLSTLVEKKVFTALSNNEYTSLIDESAAFTISQDYFKKYLPLIIISLVSLIILAILYFLARWKSPEGRNFAIFETALIMQDLAVDLTFTLLRVNNTPHLIVPNMVFLIVPLIVNFLLAINIFLSEVDTNPMFFTWVSELPTLLLPICAIFSAVDILAINTLTSNLFGLKVFSAPLSQRSRKIILWGSFINIFAEDIPQLIIQILYYNSVVTYDLIPSLVLISGGLVIVNKLILRSYHVIVRWYHRRDKIRNFIRRLSAASIRSLRSNV</sequence>
<accession>A0A2N0QWF8</accession>
<feature type="transmembrane region" description="Helical" evidence="1">
    <location>
        <begin position="668"/>
        <end position="687"/>
    </location>
</feature>
<feature type="transmembrane region" description="Helical" evidence="1">
    <location>
        <begin position="708"/>
        <end position="732"/>
    </location>
</feature>
<dbReference type="VEuPathDB" id="FungiDB:RhiirA1_542564"/>
<feature type="transmembrane region" description="Helical" evidence="1">
    <location>
        <begin position="626"/>
        <end position="648"/>
    </location>
</feature>
<proteinExistence type="predicted"/>
<keyword evidence="1" id="KW-0812">Transmembrane</keyword>
<reference evidence="2 3" key="1">
    <citation type="submission" date="2017-10" db="EMBL/GenBank/DDBJ databases">
        <title>Extensive intraspecific genome diversity in a model arbuscular mycorrhizal fungus.</title>
        <authorList>
            <person name="Chen E.C.H."/>
            <person name="Morin E."/>
            <person name="Baudet D."/>
            <person name="Noel J."/>
            <person name="Ndikumana S."/>
            <person name="Charron P."/>
            <person name="St-Onge C."/>
            <person name="Giorgi J."/>
            <person name="Grigoriev I.V."/>
            <person name="Roux C."/>
            <person name="Martin F.M."/>
            <person name="Corradi N."/>
        </authorList>
    </citation>
    <scope>NUCLEOTIDE SEQUENCE [LARGE SCALE GENOMIC DNA]</scope>
    <source>
        <strain evidence="2 3">A1</strain>
    </source>
</reference>
<evidence type="ECO:0000313" key="3">
    <source>
        <dbReference type="Proteomes" id="UP000232688"/>
    </source>
</evidence>
<comment type="caution">
    <text evidence="2">The sequence shown here is derived from an EMBL/GenBank/DDBJ whole genome shotgun (WGS) entry which is preliminary data.</text>
</comment>
<dbReference type="VEuPathDB" id="FungiDB:FUN_001040"/>
<dbReference type="Proteomes" id="UP000232688">
    <property type="component" value="Unassembled WGS sequence"/>
</dbReference>
<keyword evidence="1" id="KW-1133">Transmembrane helix</keyword>
<dbReference type="EMBL" id="LLXH01002659">
    <property type="protein sequence ID" value="PKC55340.1"/>
    <property type="molecule type" value="Genomic_DNA"/>
</dbReference>
<keyword evidence="1" id="KW-0472">Membrane</keyword>
<feature type="transmembrane region" description="Helical" evidence="1">
    <location>
        <begin position="744"/>
        <end position="766"/>
    </location>
</feature>
<feature type="transmembrane region" description="Helical" evidence="1">
    <location>
        <begin position="565"/>
        <end position="586"/>
    </location>
</feature>
<gene>
    <name evidence="2" type="ORF">RhiirA1_542564</name>
</gene>
<name>A0A2N0QWF8_9GLOM</name>
<protein>
    <submittedName>
        <fullName evidence="2">Uncharacterized protein</fullName>
    </submittedName>
</protein>
<evidence type="ECO:0000256" key="1">
    <source>
        <dbReference type="SAM" id="Phobius"/>
    </source>
</evidence>
<reference evidence="2 3" key="2">
    <citation type="submission" date="2017-10" db="EMBL/GenBank/DDBJ databases">
        <title>Genome analyses suggest a sexual origin of heterokaryosis in a supposedly ancient asexual fungus.</title>
        <authorList>
            <person name="Corradi N."/>
            <person name="Sedzielewska K."/>
            <person name="Noel J."/>
            <person name="Charron P."/>
            <person name="Farinelli L."/>
            <person name="Marton T."/>
            <person name="Kruger M."/>
            <person name="Pelin A."/>
            <person name="Brachmann A."/>
            <person name="Corradi N."/>
        </authorList>
    </citation>
    <scope>NUCLEOTIDE SEQUENCE [LARGE SCALE GENOMIC DNA]</scope>
    <source>
        <strain evidence="2 3">A1</strain>
    </source>
</reference>